<dbReference type="CDD" id="cd00057">
    <property type="entry name" value="FA58C"/>
    <property type="match status" value="2"/>
</dbReference>
<sequence>MDAKLRILWLLQISISIGYAWADRGIMTSETVKRQADQGCDSPLGMGDKSIPDSQITATSEYGPCYAAANTRLGLVAGNGNCGSWTPNTQNIGQWIEVDLGDITKVTKIGTQGRQDGSEWVTEYKVSYSWLGGYFVFYKSGPYSAEQEGLGMESYEIPDSSVTASSTYRIALKPANGRLHFQETSDRDGSWSAANVHDGSWFQVDFGTFAKVTIIATQGRQDSAEWVTKYRVSYSYKGLFFRDYMDGDYPKIFDGNTDQFTVVSHKLTNPIITRYIRINPISYNSWISLRADFYGCKSGFPIPEVSTCRNPLGMESGQIPNSAITASSQLTSAYGPENARLNFQGASGRYGGWIPAKNDLNQWLQGYYNSAHWVKTYSLQYSNDGSYFKQYQPQSYTKTFTANNDKNSLVSYQLIPPIKARYIKIIPESWYSYIAIRVEFYGCQTSNGGYSQWSEWTQCDITCGVGKRSRSRSCTNHPPGPNGKNCTGLGPSTETVECNMGSCPETWTPVGCYQNRGRALGDVLLKVRSSRMSKNYAACVNAADDQGLTLFGLDDKNCWSGKNASSYDMYGNSGQCTTNKKRTSSAGFIASGTIFVYQKDNGDWKQLGCFKNKSPTNALPNSFDNNVSSVAGPDAIFDYCKGKAEATGYKMFGADDKNCWSGDDPENTYNKYGDSILCVFSRKTGHGSGQDKNGDVYVYKLE</sequence>
<dbReference type="AlphaFoldDB" id="A0A9X0D7N5"/>
<evidence type="ECO:0000313" key="5">
    <source>
        <dbReference type="Proteomes" id="UP001163046"/>
    </source>
</evidence>
<dbReference type="SUPFAM" id="SSF82895">
    <property type="entry name" value="TSP-1 type 1 repeat"/>
    <property type="match status" value="1"/>
</dbReference>
<proteinExistence type="predicted"/>
<dbReference type="Gene3D" id="2.20.100.10">
    <property type="entry name" value="Thrombospondin type-1 (TSP1) repeat"/>
    <property type="match status" value="1"/>
</dbReference>
<dbReference type="InterPro" id="IPR008979">
    <property type="entry name" value="Galactose-bd-like_sf"/>
</dbReference>
<dbReference type="Gene3D" id="2.60.120.260">
    <property type="entry name" value="Galactose-binding domain-like"/>
    <property type="match status" value="4"/>
</dbReference>
<dbReference type="PANTHER" id="PTHR24543:SF325">
    <property type="entry name" value="F5_8 TYPE C DOMAIN-CONTAINING PROTEIN"/>
    <property type="match status" value="1"/>
</dbReference>
<dbReference type="InterPro" id="IPR000421">
    <property type="entry name" value="FA58C"/>
</dbReference>
<dbReference type="Pfam" id="PF00090">
    <property type="entry name" value="TSP_1"/>
    <property type="match status" value="1"/>
</dbReference>
<evidence type="ECO:0000256" key="1">
    <source>
        <dbReference type="ARBA" id="ARBA00023157"/>
    </source>
</evidence>
<feature type="domain" description="F5/8 type C" evidence="3">
    <location>
        <begin position="40"/>
        <end position="129"/>
    </location>
</feature>
<comment type="caution">
    <text evidence="4">The sequence shown here is derived from an EMBL/GenBank/DDBJ whole genome shotgun (WGS) entry which is preliminary data.</text>
</comment>
<feature type="domain" description="F5/8 type C" evidence="3">
    <location>
        <begin position="145"/>
        <end position="296"/>
    </location>
</feature>
<keyword evidence="1" id="KW-1015">Disulfide bond</keyword>
<name>A0A9X0D7N5_9CNID</name>
<accession>A0A9X0D7N5</accession>
<evidence type="ECO:0000313" key="4">
    <source>
        <dbReference type="EMBL" id="KAJ7390432.1"/>
    </source>
</evidence>
<dbReference type="InterPro" id="IPR036383">
    <property type="entry name" value="TSP1_rpt_sf"/>
</dbReference>
<protein>
    <recommendedName>
        <fullName evidence="3">F5/8 type C domain-containing protein</fullName>
    </recommendedName>
</protein>
<dbReference type="SMART" id="SM00209">
    <property type="entry name" value="TSP1"/>
    <property type="match status" value="1"/>
</dbReference>
<dbReference type="InterPro" id="IPR000884">
    <property type="entry name" value="TSP1_rpt"/>
</dbReference>
<dbReference type="OrthoDB" id="5985438at2759"/>
<dbReference type="FunFam" id="2.20.100.10:FF:000001">
    <property type="entry name" value="semaphorin-5A isoform X1"/>
    <property type="match status" value="1"/>
</dbReference>
<evidence type="ECO:0000259" key="3">
    <source>
        <dbReference type="PROSITE" id="PS50022"/>
    </source>
</evidence>
<dbReference type="EMBL" id="MU825416">
    <property type="protein sequence ID" value="KAJ7390432.1"/>
    <property type="molecule type" value="Genomic_DNA"/>
</dbReference>
<feature type="domain" description="F5/8 type C" evidence="3">
    <location>
        <begin position="308"/>
        <end position="443"/>
    </location>
</feature>
<dbReference type="SUPFAM" id="SSF49785">
    <property type="entry name" value="Galactose-binding domain-like"/>
    <property type="match status" value="3"/>
</dbReference>
<feature type="chain" id="PRO_5040987322" description="F5/8 type C domain-containing protein" evidence="2">
    <location>
        <begin position="23"/>
        <end position="702"/>
    </location>
</feature>
<dbReference type="PANTHER" id="PTHR24543">
    <property type="entry name" value="MULTICOPPER OXIDASE-RELATED"/>
    <property type="match status" value="1"/>
</dbReference>
<feature type="signal peptide" evidence="2">
    <location>
        <begin position="1"/>
        <end position="22"/>
    </location>
</feature>
<dbReference type="PROSITE" id="PS50022">
    <property type="entry name" value="FA58C_3"/>
    <property type="match status" value="3"/>
</dbReference>
<dbReference type="Pfam" id="PF00754">
    <property type="entry name" value="F5_F8_type_C"/>
    <property type="match status" value="3"/>
</dbReference>
<dbReference type="PROSITE" id="PS50092">
    <property type="entry name" value="TSP1"/>
    <property type="match status" value="1"/>
</dbReference>
<dbReference type="FunFam" id="2.60.120.260:FF:000016">
    <property type="entry name" value="Contactin-associated protein-like 4 isoform 1"/>
    <property type="match status" value="1"/>
</dbReference>
<keyword evidence="5" id="KW-1185">Reference proteome</keyword>
<dbReference type="Proteomes" id="UP001163046">
    <property type="component" value="Unassembled WGS sequence"/>
</dbReference>
<evidence type="ECO:0000256" key="2">
    <source>
        <dbReference type="SAM" id="SignalP"/>
    </source>
</evidence>
<gene>
    <name evidence="4" type="ORF">OS493_025131</name>
</gene>
<reference evidence="4" key="1">
    <citation type="submission" date="2023-01" db="EMBL/GenBank/DDBJ databases">
        <title>Genome assembly of the deep-sea coral Lophelia pertusa.</title>
        <authorList>
            <person name="Herrera S."/>
            <person name="Cordes E."/>
        </authorList>
    </citation>
    <scope>NUCLEOTIDE SEQUENCE</scope>
    <source>
        <strain evidence="4">USNM1676648</strain>
        <tissue evidence="4">Polyp</tissue>
    </source>
</reference>
<keyword evidence="2" id="KW-0732">Signal</keyword>
<dbReference type="SMART" id="SM00231">
    <property type="entry name" value="FA58C"/>
    <property type="match status" value="2"/>
</dbReference>
<dbReference type="PROSITE" id="PS01285">
    <property type="entry name" value="FA58C_1"/>
    <property type="match status" value="1"/>
</dbReference>
<organism evidence="4 5">
    <name type="scientific">Desmophyllum pertusum</name>
    <dbReference type="NCBI Taxonomy" id="174260"/>
    <lineage>
        <taxon>Eukaryota</taxon>
        <taxon>Metazoa</taxon>
        <taxon>Cnidaria</taxon>
        <taxon>Anthozoa</taxon>
        <taxon>Hexacorallia</taxon>
        <taxon>Scleractinia</taxon>
        <taxon>Caryophylliina</taxon>
        <taxon>Caryophylliidae</taxon>
        <taxon>Desmophyllum</taxon>
    </lineage>
</organism>